<keyword evidence="4" id="KW-0233">DNA recombination</keyword>
<reference evidence="8 9" key="1">
    <citation type="submission" date="2015-12" db="EMBL/GenBank/DDBJ databases">
        <authorList>
            <person name="Shamseldin A."/>
            <person name="Moawad H."/>
            <person name="Abd El-Rahim W.M."/>
            <person name="Sadowsky M.J."/>
        </authorList>
    </citation>
    <scope>NUCLEOTIDE SEQUENCE [LARGE SCALE GENOMIC DNA]</scope>
    <source>
        <strain evidence="8 9">Ar51</strain>
    </source>
</reference>
<dbReference type="Proteomes" id="UP000065151">
    <property type="component" value="Chromosome"/>
</dbReference>
<evidence type="ECO:0000256" key="3">
    <source>
        <dbReference type="ARBA" id="ARBA00023125"/>
    </source>
</evidence>
<evidence type="ECO:0000256" key="4">
    <source>
        <dbReference type="ARBA" id="ARBA00023172"/>
    </source>
</evidence>
<dbReference type="InterPro" id="IPR013762">
    <property type="entry name" value="Integrase-like_cat_sf"/>
</dbReference>
<dbReference type="InterPro" id="IPR002104">
    <property type="entry name" value="Integrase_catalytic"/>
</dbReference>
<evidence type="ECO:0000313" key="8">
    <source>
        <dbReference type="EMBL" id="ALV42858.1"/>
    </source>
</evidence>
<dbReference type="InterPro" id="IPR011010">
    <property type="entry name" value="DNA_brk_join_enz"/>
</dbReference>
<feature type="domain" description="Core-binding (CB)" evidence="7">
    <location>
        <begin position="18"/>
        <end position="104"/>
    </location>
</feature>
<dbReference type="GO" id="GO:0006310">
    <property type="term" value="P:DNA recombination"/>
    <property type="evidence" value="ECO:0007669"/>
    <property type="project" value="UniProtKB-KW"/>
</dbReference>
<protein>
    <recommendedName>
        <fullName evidence="10">Integrase</fullName>
    </recommendedName>
</protein>
<sequence>MGSGAGVWVVVDERYHLIEECRGYALWLAHSGRAVNTQKAYQLRLARFLSWCTETQVAWKSLRFHQLAGYKSFLESQTSSGGRQSGRTVNAHLTAVLTFLRYAVAHGFATESLRATVEQRMAGTVPLKAAEHFRYPRAARLLKAREVSRRPAALSRPQVDRVLETLERPRDRLLVLLMLRCGLRAGEVLGLALADLHMLPDSGHLGCLDPGAHVHIVRRMNPNGAWAKSPHTRSVPLPADVCEVHGAYMAQRYRALGHGQPSALFLSIHGQHPAPLGYPGLHSMLAAVGKRTGIPVRAHQFRHTAATWWARSGVAPDVIMALMGHRSLASTSIYLHPATEDLRGAVEGSLPARETSP</sequence>
<dbReference type="InterPro" id="IPR004107">
    <property type="entry name" value="Integrase_SAM-like_N"/>
</dbReference>
<dbReference type="STRING" id="121292.AU252_18255"/>
<dbReference type="PANTHER" id="PTHR30349">
    <property type="entry name" value="PHAGE INTEGRASE-RELATED"/>
    <property type="match status" value="1"/>
</dbReference>
<dbReference type="EMBL" id="CP013747">
    <property type="protein sequence ID" value="ALV42858.1"/>
    <property type="molecule type" value="Genomic_DNA"/>
</dbReference>
<evidence type="ECO:0000256" key="5">
    <source>
        <dbReference type="PROSITE-ProRule" id="PRU01248"/>
    </source>
</evidence>
<dbReference type="KEGG" id="psul:AU252_18255"/>
<dbReference type="InterPro" id="IPR044068">
    <property type="entry name" value="CB"/>
</dbReference>
<keyword evidence="2" id="KW-0229">DNA integration</keyword>
<dbReference type="SUPFAM" id="SSF56349">
    <property type="entry name" value="DNA breaking-rejoining enzymes"/>
    <property type="match status" value="1"/>
</dbReference>
<evidence type="ECO:0008006" key="10">
    <source>
        <dbReference type="Google" id="ProtNLM"/>
    </source>
</evidence>
<dbReference type="CDD" id="cd00397">
    <property type="entry name" value="DNA_BRE_C"/>
    <property type="match status" value="1"/>
</dbReference>
<accession>A0A0U3QCD1</accession>
<dbReference type="GO" id="GO:0003677">
    <property type="term" value="F:DNA binding"/>
    <property type="evidence" value="ECO:0007669"/>
    <property type="project" value="UniProtKB-UniRule"/>
</dbReference>
<evidence type="ECO:0000313" key="9">
    <source>
        <dbReference type="Proteomes" id="UP000065151"/>
    </source>
</evidence>
<dbReference type="InterPro" id="IPR010998">
    <property type="entry name" value="Integrase_recombinase_N"/>
</dbReference>
<evidence type="ECO:0000259" key="6">
    <source>
        <dbReference type="PROSITE" id="PS51898"/>
    </source>
</evidence>
<feature type="domain" description="Tyr recombinase" evidence="6">
    <location>
        <begin position="149"/>
        <end position="347"/>
    </location>
</feature>
<dbReference type="Pfam" id="PF02899">
    <property type="entry name" value="Phage_int_SAM_1"/>
    <property type="match status" value="1"/>
</dbReference>
<proteinExistence type="inferred from homology"/>
<name>A0A0U3QCD1_9MICC</name>
<evidence type="ECO:0000256" key="1">
    <source>
        <dbReference type="ARBA" id="ARBA00008857"/>
    </source>
</evidence>
<dbReference type="Gene3D" id="1.10.443.10">
    <property type="entry name" value="Intergrase catalytic core"/>
    <property type="match status" value="1"/>
</dbReference>
<evidence type="ECO:0000256" key="2">
    <source>
        <dbReference type="ARBA" id="ARBA00022908"/>
    </source>
</evidence>
<gene>
    <name evidence="8" type="ORF">AU252_18255</name>
</gene>
<dbReference type="GO" id="GO:0015074">
    <property type="term" value="P:DNA integration"/>
    <property type="evidence" value="ECO:0007669"/>
    <property type="project" value="UniProtKB-KW"/>
</dbReference>
<dbReference type="PANTHER" id="PTHR30349:SF41">
    <property type="entry name" value="INTEGRASE_RECOMBINASE PROTEIN MJ0367-RELATED"/>
    <property type="match status" value="1"/>
</dbReference>
<comment type="similarity">
    <text evidence="1">Belongs to the 'phage' integrase family.</text>
</comment>
<dbReference type="AlphaFoldDB" id="A0A0U3QCD1"/>
<dbReference type="InterPro" id="IPR050090">
    <property type="entry name" value="Tyrosine_recombinase_XerCD"/>
</dbReference>
<organism evidence="8">
    <name type="scientific">Pseudarthrobacter sulfonivorans</name>
    <dbReference type="NCBI Taxonomy" id="121292"/>
    <lineage>
        <taxon>Bacteria</taxon>
        <taxon>Bacillati</taxon>
        <taxon>Actinomycetota</taxon>
        <taxon>Actinomycetes</taxon>
        <taxon>Micrococcales</taxon>
        <taxon>Micrococcaceae</taxon>
        <taxon>Pseudarthrobacter</taxon>
    </lineage>
</organism>
<evidence type="ECO:0000259" key="7">
    <source>
        <dbReference type="PROSITE" id="PS51900"/>
    </source>
</evidence>
<dbReference type="Pfam" id="PF00589">
    <property type="entry name" value="Phage_integrase"/>
    <property type="match status" value="1"/>
</dbReference>
<keyword evidence="3 5" id="KW-0238">DNA-binding</keyword>
<dbReference type="PROSITE" id="PS51900">
    <property type="entry name" value="CB"/>
    <property type="match status" value="1"/>
</dbReference>
<dbReference type="PROSITE" id="PS51898">
    <property type="entry name" value="TYR_RECOMBINASE"/>
    <property type="match status" value="1"/>
</dbReference>
<dbReference type="Gene3D" id="1.10.150.130">
    <property type="match status" value="1"/>
</dbReference>